<dbReference type="CDD" id="cd00075">
    <property type="entry name" value="HATPase"/>
    <property type="match status" value="1"/>
</dbReference>
<dbReference type="SMART" id="SM00387">
    <property type="entry name" value="HATPase_c"/>
    <property type="match status" value="1"/>
</dbReference>
<dbReference type="InterPro" id="IPR005467">
    <property type="entry name" value="His_kinase_dom"/>
</dbReference>
<dbReference type="GO" id="GO:0000155">
    <property type="term" value="F:phosphorelay sensor kinase activity"/>
    <property type="evidence" value="ECO:0007669"/>
    <property type="project" value="InterPro"/>
</dbReference>
<dbReference type="InterPro" id="IPR036097">
    <property type="entry name" value="HisK_dim/P_sf"/>
</dbReference>
<keyword evidence="4" id="KW-1003">Cell membrane</keyword>
<evidence type="ECO:0000256" key="4">
    <source>
        <dbReference type="ARBA" id="ARBA00022475"/>
    </source>
</evidence>
<evidence type="ECO:0000256" key="11">
    <source>
        <dbReference type="ARBA" id="ARBA00022989"/>
    </source>
</evidence>
<evidence type="ECO:0000256" key="2">
    <source>
        <dbReference type="ARBA" id="ARBA00004651"/>
    </source>
</evidence>
<evidence type="ECO:0000256" key="8">
    <source>
        <dbReference type="ARBA" id="ARBA00022741"/>
    </source>
</evidence>
<dbReference type="InterPro" id="IPR003594">
    <property type="entry name" value="HATPase_dom"/>
</dbReference>
<evidence type="ECO:0000313" key="17">
    <source>
        <dbReference type="EMBL" id="PWI58109.1"/>
    </source>
</evidence>
<protein>
    <recommendedName>
        <fullName evidence="3">histidine kinase</fullName>
        <ecNumber evidence="3">2.7.13.3</ecNumber>
    </recommendedName>
</protein>
<dbReference type="InterPro" id="IPR050398">
    <property type="entry name" value="HssS/ArlS-like"/>
</dbReference>
<organism evidence="17 18">
    <name type="scientific">Sulfoacidibacillus thermotolerans</name>
    <name type="common">Acidibacillus sulfuroxidans</name>
    <dbReference type="NCBI Taxonomy" id="1765684"/>
    <lineage>
        <taxon>Bacteria</taxon>
        <taxon>Bacillati</taxon>
        <taxon>Bacillota</taxon>
        <taxon>Bacilli</taxon>
        <taxon>Bacillales</taxon>
        <taxon>Alicyclobacillaceae</taxon>
        <taxon>Sulfoacidibacillus</taxon>
    </lineage>
</organism>
<dbReference type="Pfam" id="PF00512">
    <property type="entry name" value="HisKA"/>
    <property type="match status" value="1"/>
</dbReference>
<dbReference type="SMART" id="SM00388">
    <property type="entry name" value="HisKA"/>
    <property type="match status" value="1"/>
</dbReference>
<evidence type="ECO:0000256" key="14">
    <source>
        <dbReference type="SAM" id="Phobius"/>
    </source>
</evidence>
<sequence>MIRDGHNLIANLKHREFTQLAIHSQQDIQNSKTVVAVEDPLAREYVVVNASGTILWDTFSKADYPLLDQIPDVIARALNGQVATGTYPKGDPVFEFAAIPFELQTANFVPQMLRAGAPQTITLPGGGEANSDKTKVIVLFARISDLQRITSQIWLAVAKGLIISSLVAAIVGLVMMRRILHPFGQLKAAIKRVENRDFRAEIAVQTGDELEEIATAFDRMVRSLQAFDEGQKRFLQNASHELKTPLMAIRGYAEGLRDGVFAPTETPRILEIVASESVRLKNIVDQLIYLSKLETLEEVYTFSRMDLANLIYQTIERIHPLAKDKGVRLLCDIPEQPALAYVDRDKMVQALINLVSNAIRHSKRQVFIRLIIQECNIILVEDDGDGLAIGESARVFERFFHGAKGDTGLGLSIAKAIVEKHHGKIYAENADEYGARFTIELPR</sequence>
<dbReference type="FunFam" id="1.10.287.130:FF:000001">
    <property type="entry name" value="Two-component sensor histidine kinase"/>
    <property type="match status" value="1"/>
</dbReference>
<dbReference type="SMART" id="SM00304">
    <property type="entry name" value="HAMP"/>
    <property type="match status" value="1"/>
</dbReference>
<evidence type="ECO:0000256" key="3">
    <source>
        <dbReference type="ARBA" id="ARBA00012438"/>
    </source>
</evidence>
<dbReference type="InterPro" id="IPR036890">
    <property type="entry name" value="HATPase_C_sf"/>
</dbReference>
<dbReference type="InterPro" id="IPR003660">
    <property type="entry name" value="HAMP_dom"/>
</dbReference>
<evidence type="ECO:0000256" key="1">
    <source>
        <dbReference type="ARBA" id="ARBA00000085"/>
    </source>
</evidence>
<keyword evidence="10" id="KW-0067">ATP-binding</keyword>
<dbReference type="EC" id="2.7.13.3" evidence="3"/>
<dbReference type="Gene3D" id="1.10.287.130">
    <property type="match status" value="1"/>
</dbReference>
<gene>
    <name evidence="17" type="ORF">BM613_05455</name>
</gene>
<keyword evidence="5" id="KW-0597">Phosphoprotein</keyword>
<comment type="catalytic activity">
    <reaction evidence="1">
        <text>ATP + protein L-histidine = ADP + protein N-phospho-L-histidine.</text>
        <dbReference type="EC" id="2.7.13.3"/>
    </reaction>
</comment>
<comment type="subcellular location">
    <subcellularLocation>
        <location evidence="2">Cell membrane</location>
        <topology evidence="2">Multi-pass membrane protein</topology>
    </subcellularLocation>
</comment>
<dbReference type="Gene3D" id="3.30.565.10">
    <property type="entry name" value="Histidine kinase-like ATPase, C-terminal domain"/>
    <property type="match status" value="1"/>
</dbReference>
<evidence type="ECO:0000313" key="18">
    <source>
        <dbReference type="Proteomes" id="UP000245380"/>
    </source>
</evidence>
<dbReference type="PROSITE" id="PS50885">
    <property type="entry name" value="HAMP"/>
    <property type="match status" value="1"/>
</dbReference>
<dbReference type="PANTHER" id="PTHR45528">
    <property type="entry name" value="SENSOR HISTIDINE KINASE CPXA"/>
    <property type="match status" value="1"/>
</dbReference>
<dbReference type="SUPFAM" id="SSF55874">
    <property type="entry name" value="ATPase domain of HSP90 chaperone/DNA topoisomerase II/histidine kinase"/>
    <property type="match status" value="1"/>
</dbReference>
<keyword evidence="18" id="KW-1185">Reference proteome</keyword>
<dbReference type="EMBL" id="MPDK01000006">
    <property type="protein sequence ID" value="PWI58109.1"/>
    <property type="molecule type" value="Genomic_DNA"/>
</dbReference>
<evidence type="ECO:0000256" key="7">
    <source>
        <dbReference type="ARBA" id="ARBA00022692"/>
    </source>
</evidence>
<dbReference type="AlphaFoldDB" id="A0A2U3DA00"/>
<reference evidence="17 18" key="1">
    <citation type="submission" date="2016-11" db="EMBL/GenBank/DDBJ databases">
        <title>Comparative genomics of Acidibacillus ferroxidans species.</title>
        <authorList>
            <person name="Oliveira G."/>
            <person name="Nunes G."/>
            <person name="Oliveira R."/>
            <person name="Araujo F."/>
            <person name="Salim A."/>
            <person name="Scholte L."/>
            <person name="Morais D."/>
            <person name="Nancucheo I."/>
            <person name="Johnson D.B."/>
            <person name="Grail B."/>
            <person name="Bittencourt J."/>
            <person name="Valadares R."/>
        </authorList>
    </citation>
    <scope>NUCLEOTIDE SEQUENCE [LARGE SCALE GENOMIC DNA]</scope>
    <source>
        <strain evidence="17 18">Y002</strain>
    </source>
</reference>
<dbReference type="CDD" id="cd06225">
    <property type="entry name" value="HAMP"/>
    <property type="match status" value="1"/>
</dbReference>
<evidence type="ECO:0000256" key="5">
    <source>
        <dbReference type="ARBA" id="ARBA00022553"/>
    </source>
</evidence>
<accession>A0A2U3DA00</accession>
<name>A0A2U3DA00_SULT2</name>
<dbReference type="SUPFAM" id="SSF158472">
    <property type="entry name" value="HAMP domain-like"/>
    <property type="match status" value="1"/>
</dbReference>
<dbReference type="CDD" id="cd00082">
    <property type="entry name" value="HisKA"/>
    <property type="match status" value="1"/>
</dbReference>
<dbReference type="PRINTS" id="PR00344">
    <property type="entry name" value="BCTRLSENSOR"/>
</dbReference>
<comment type="caution">
    <text evidence="17">The sequence shown here is derived from an EMBL/GenBank/DDBJ whole genome shotgun (WGS) entry which is preliminary data.</text>
</comment>
<keyword evidence="9" id="KW-0418">Kinase</keyword>
<keyword evidence="13 14" id="KW-0472">Membrane</keyword>
<dbReference type="InterPro" id="IPR004358">
    <property type="entry name" value="Sig_transdc_His_kin-like_C"/>
</dbReference>
<evidence type="ECO:0000259" key="16">
    <source>
        <dbReference type="PROSITE" id="PS50885"/>
    </source>
</evidence>
<dbReference type="SUPFAM" id="SSF47384">
    <property type="entry name" value="Homodimeric domain of signal transducing histidine kinase"/>
    <property type="match status" value="1"/>
</dbReference>
<dbReference type="GO" id="GO:0005886">
    <property type="term" value="C:plasma membrane"/>
    <property type="evidence" value="ECO:0007669"/>
    <property type="project" value="UniProtKB-SubCell"/>
</dbReference>
<dbReference type="Pfam" id="PF02518">
    <property type="entry name" value="HATPase_c"/>
    <property type="match status" value="1"/>
</dbReference>
<feature type="transmembrane region" description="Helical" evidence="14">
    <location>
        <begin position="153"/>
        <end position="176"/>
    </location>
</feature>
<feature type="domain" description="Histidine kinase" evidence="15">
    <location>
        <begin position="237"/>
        <end position="443"/>
    </location>
</feature>
<evidence type="ECO:0000256" key="12">
    <source>
        <dbReference type="ARBA" id="ARBA00023012"/>
    </source>
</evidence>
<dbReference type="Proteomes" id="UP000245380">
    <property type="component" value="Unassembled WGS sequence"/>
</dbReference>
<keyword evidence="7 14" id="KW-0812">Transmembrane</keyword>
<keyword evidence="6" id="KW-0808">Transferase</keyword>
<keyword evidence="12" id="KW-0902">Two-component regulatory system</keyword>
<keyword evidence="11 14" id="KW-1133">Transmembrane helix</keyword>
<dbReference type="GO" id="GO:0005524">
    <property type="term" value="F:ATP binding"/>
    <property type="evidence" value="ECO:0007669"/>
    <property type="project" value="UniProtKB-KW"/>
</dbReference>
<evidence type="ECO:0000259" key="15">
    <source>
        <dbReference type="PROSITE" id="PS50109"/>
    </source>
</evidence>
<dbReference type="Pfam" id="PF00672">
    <property type="entry name" value="HAMP"/>
    <property type="match status" value="1"/>
</dbReference>
<evidence type="ECO:0000256" key="10">
    <source>
        <dbReference type="ARBA" id="ARBA00022840"/>
    </source>
</evidence>
<dbReference type="PANTHER" id="PTHR45528:SF1">
    <property type="entry name" value="SENSOR HISTIDINE KINASE CPXA"/>
    <property type="match status" value="1"/>
</dbReference>
<proteinExistence type="predicted"/>
<evidence type="ECO:0000256" key="9">
    <source>
        <dbReference type="ARBA" id="ARBA00022777"/>
    </source>
</evidence>
<evidence type="ECO:0000256" key="13">
    <source>
        <dbReference type="ARBA" id="ARBA00023136"/>
    </source>
</evidence>
<feature type="domain" description="HAMP" evidence="16">
    <location>
        <begin position="177"/>
        <end position="229"/>
    </location>
</feature>
<dbReference type="PROSITE" id="PS50109">
    <property type="entry name" value="HIS_KIN"/>
    <property type="match status" value="1"/>
</dbReference>
<dbReference type="InterPro" id="IPR003661">
    <property type="entry name" value="HisK_dim/P_dom"/>
</dbReference>
<evidence type="ECO:0000256" key="6">
    <source>
        <dbReference type="ARBA" id="ARBA00022679"/>
    </source>
</evidence>
<dbReference type="Gene3D" id="6.10.340.10">
    <property type="match status" value="1"/>
</dbReference>
<keyword evidence="8" id="KW-0547">Nucleotide-binding</keyword>